<dbReference type="RefSeq" id="WP_209906473.1">
    <property type="nucleotide sequence ID" value="NZ_JAGIOE010000001.1"/>
</dbReference>
<accession>A0ABS4WB54</accession>
<sequence>MFVPTRRKTAGENRPANVLRSSTDTVQSLNHWAWTGWMPEAERDLSQPGMQATEHRTTMLAA</sequence>
<protein>
    <submittedName>
        <fullName evidence="2">Uncharacterized protein</fullName>
    </submittedName>
</protein>
<keyword evidence="3" id="KW-1185">Reference proteome</keyword>
<reference evidence="2 3" key="1">
    <citation type="submission" date="2021-03" db="EMBL/GenBank/DDBJ databases">
        <title>Sequencing the genomes of 1000 actinobacteria strains.</title>
        <authorList>
            <person name="Klenk H.-P."/>
        </authorList>
    </citation>
    <scope>NUCLEOTIDE SEQUENCE [LARGE SCALE GENOMIC DNA]</scope>
    <source>
        <strain evidence="2 3">DSM 15454</strain>
    </source>
</reference>
<comment type="caution">
    <text evidence="2">The sequence shown here is derived from an EMBL/GenBank/DDBJ whole genome shotgun (WGS) entry which is preliminary data.</text>
</comment>
<evidence type="ECO:0000313" key="3">
    <source>
        <dbReference type="Proteomes" id="UP000766570"/>
    </source>
</evidence>
<dbReference type="EMBL" id="JAGIOE010000001">
    <property type="protein sequence ID" value="MBP2373271.1"/>
    <property type="molecule type" value="Genomic_DNA"/>
</dbReference>
<dbReference type="Proteomes" id="UP000766570">
    <property type="component" value="Unassembled WGS sequence"/>
</dbReference>
<name>A0ABS4WB54_9MICC</name>
<organism evidence="2 3">
    <name type="scientific">Paeniglutamicibacter psychrophenolicus</name>
    <dbReference type="NCBI Taxonomy" id="257454"/>
    <lineage>
        <taxon>Bacteria</taxon>
        <taxon>Bacillati</taxon>
        <taxon>Actinomycetota</taxon>
        <taxon>Actinomycetes</taxon>
        <taxon>Micrococcales</taxon>
        <taxon>Micrococcaceae</taxon>
        <taxon>Paeniglutamicibacter</taxon>
    </lineage>
</organism>
<evidence type="ECO:0000313" key="2">
    <source>
        <dbReference type="EMBL" id="MBP2373271.1"/>
    </source>
</evidence>
<evidence type="ECO:0000256" key="1">
    <source>
        <dbReference type="SAM" id="MobiDB-lite"/>
    </source>
</evidence>
<gene>
    <name evidence="2" type="ORF">JOF46_001183</name>
</gene>
<feature type="region of interest" description="Disordered" evidence="1">
    <location>
        <begin position="1"/>
        <end position="22"/>
    </location>
</feature>
<proteinExistence type="predicted"/>